<evidence type="ECO:0000313" key="1">
    <source>
        <dbReference type="EMBL" id="MDM8157856.1"/>
    </source>
</evidence>
<gene>
    <name evidence="1" type="ORF">QUV96_09425</name>
</gene>
<keyword evidence="2" id="KW-1185">Reference proteome</keyword>
<proteinExistence type="predicted"/>
<reference evidence="1" key="1">
    <citation type="submission" date="2023-06" db="EMBL/GenBank/DDBJ databases">
        <title>Identification and characterization of horizontal gene transfer across gut microbiota members of farm animals based on homology search.</title>
        <authorList>
            <person name="Schwarzerova J."/>
            <person name="Nykrynova M."/>
            <person name="Jureckova K."/>
            <person name="Cejkova D."/>
            <person name="Rychlik I."/>
        </authorList>
    </citation>
    <scope>NUCLEOTIDE SEQUENCE</scope>
    <source>
        <strain evidence="1">ET39</strain>
    </source>
</reference>
<comment type="caution">
    <text evidence="1">The sequence shown here is derived from an EMBL/GenBank/DDBJ whole genome shotgun (WGS) entry which is preliminary data.</text>
</comment>
<accession>A0ABT7UE12</accession>
<sequence>MQRDFKRISIENIVHKAFMDIEEDPRRGLRNLVDLGVNFAKGRFQKPFLRTIQNMLEDEDSAYYTLLEQLLKNTTPAHLSTFGINVGYNSCTMGANIIRSLEERYHFNIPWALSLQIDAKLLQEQPDLYADIIEQGNDLGIYTYFLYVQKQDPLPLLPIIRQQSSCAFVLLLRDVAYSDALYDALASIDHLITAVFDDAQTAEACRQLRRRKAPYAIYYRYHTADIPSLLDDRWANRAAANEPMFALLAAGADVSEEDRQTVYQYINDARSRQRFSMLLADLRYDQLMIDRIISDDECIMGFDRNGNLLSHRKDEADARLNITRDTLWHILDHPENHF</sequence>
<dbReference type="Proteomes" id="UP001529340">
    <property type="component" value="Unassembled WGS sequence"/>
</dbReference>
<dbReference type="RefSeq" id="WP_289608299.1">
    <property type="nucleotide sequence ID" value="NZ_JAUDCG010000048.1"/>
</dbReference>
<reference evidence="1" key="2">
    <citation type="submission" date="2023-06" db="EMBL/GenBank/DDBJ databases">
        <authorList>
            <person name="Zeman M."/>
            <person name="Kubasova T."/>
            <person name="Jahodarova E."/>
            <person name="Nykrynova M."/>
            <person name="Rychlik I."/>
        </authorList>
    </citation>
    <scope>NUCLEOTIDE SEQUENCE</scope>
    <source>
        <strain evidence="1">ET39</strain>
    </source>
</reference>
<dbReference type="EMBL" id="JAUDCG010000048">
    <property type="protein sequence ID" value="MDM8157856.1"/>
    <property type="molecule type" value="Genomic_DNA"/>
</dbReference>
<protein>
    <submittedName>
        <fullName evidence="1">Uncharacterized protein</fullName>
    </submittedName>
</protein>
<evidence type="ECO:0000313" key="2">
    <source>
        <dbReference type="Proteomes" id="UP001529340"/>
    </source>
</evidence>
<organism evidence="1 2">
    <name type="scientific">Amedibacillus dolichus</name>
    <dbReference type="NCBI Taxonomy" id="31971"/>
    <lineage>
        <taxon>Bacteria</taxon>
        <taxon>Bacillati</taxon>
        <taxon>Bacillota</taxon>
        <taxon>Erysipelotrichia</taxon>
        <taxon>Erysipelotrichales</taxon>
        <taxon>Erysipelotrichaceae</taxon>
        <taxon>Amedibacillus</taxon>
    </lineage>
</organism>
<name>A0ABT7UE12_9FIRM</name>